<dbReference type="PANTHER" id="PTHR21015:SF22">
    <property type="entry name" value="GLYCOSYLTRANSFERASE"/>
    <property type="match status" value="1"/>
</dbReference>
<dbReference type="OrthoDB" id="9793805at2"/>
<organism evidence="2 3">
    <name type="scientific">Azobacteroides pseudotrichonymphae genomovar. CFP2</name>
    <dbReference type="NCBI Taxonomy" id="511995"/>
    <lineage>
        <taxon>Bacteria</taxon>
        <taxon>Pseudomonadati</taxon>
        <taxon>Bacteroidota</taxon>
        <taxon>Bacteroidia</taxon>
        <taxon>Bacteroidales</taxon>
        <taxon>Candidatus Azobacteroides</taxon>
    </lineage>
</organism>
<evidence type="ECO:0008006" key="4">
    <source>
        <dbReference type="Google" id="ProtNLM"/>
    </source>
</evidence>
<sequence>MKFLFIIQGEGRGHLMQSIALKDILNKNGHKVVSALIGKSKRRELPDFFTKRINVPIEYFNSPNFLPSTKHKKANILSSTIYNLFKLPTYFISIYFIRNKIKRLNVDVVINFYEIIVGLTYAIFPIKTPYVSIAHQYLLLHPEYKFPSGNKLELTLLRFFTQLTCIKSSVLFALSIKKRKNPPKSRIIIVPPLLREEIFQCFPTKCDYLHGYILNDNLANEIIEYQKKYPYVHLHFFWDKKNTPKKTIINKFLTFHTLNDKLFIKYMTRCKAYATTAGFESICEAMYLGKPILMVPTHIEQSCNAYEAFLAGAGIISNYFDLKKLIDYIPKHKENIEFRIWVQHSEKYWTKELDKFTSTLQREK</sequence>
<evidence type="ECO:0000313" key="3">
    <source>
        <dbReference type="Proteomes" id="UP000000723"/>
    </source>
</evidence>
<dbReference type="GO" id="GO:0016757">
    <property type="term" value="F:glycosyltransferase activity"/>
    <property type="evidence" value="ECO:0007669"/>
    <property type="project" value="TreeGrafter"/>
</dbReference>
<dbReference type="eggNOG" id="COG1819">
    <property type="taxonomic scope" value="Bacteria"/>
</dbReference>
<dbReference type="EMBL" id="AP010656">
    <property type="protein sequence ID" value="BAG83554.1"/>
    <property type="molecule type" value="Genomic_DNA"/>
</dbReference>
<dbReference type="Pfam" id="PF13528">
    <property type="entry name" value="Glyco_trans_1_3"/>
    <property type="match status" value="1"/>
</dbReference>
<evidence type="ECO:0000313" key="2">
    <source>
        <dbReference type="EMBL" id="BAG83554.1"/>
    </source>
</evidence>
<feature type="transmembrane region" description="Helical" evidence="1">
    <location>
        <begin position="156"/>
        <end position="176"/>
    </location>
</feature>
<protein>
    <recommendedName>
        <fullName evidence="4">Glycosyltransferase</fullName>
    </recommendedName>
</protein>
<dbReference type="SUPFAM" id="SSF53756">
    <property type="entry name" value="UDP-Glycosyltransferase/glycogen phosphorylase"/>
    <property type="match status" value="1"/>
</dbReference>
<evidence type="ECO:0000256" key="1">
    <source>
        <dbReference type="SAM" id="Phobius"/>
    </source>
</evidence>
<dbReference type="STRING" id="511995.CFPG_291"/>
<dbReference type="Gene3D" id="3.40.50.2000">
    <property type="entry name" value="Glycogen Phosphorylase B"/>
    <property type="match status" value="1"/>
</dbReference>
<dbReference type="RefSeq" id="WP_012573315.1">
    <property type="nucleotide sequence ID" value="NC_011565.1"/>
</dbReference>
<name>B6YQT2_AZOPC</name>
<feature type="transmembrane region" description="Helical" evidence="1">
    <location>
        <begin position="76"/>
        <end position="97"/>
    </location>
</feature>
<keyword evidence="1" id="KW-1133">Transmembrane helix</keyword>
<keyword evidence="3" id="KW-1185">Reference proteome</keyword>
<dbReference type="KEGG" id="aps:CFPG_291"/>
<gene>
    <name evidence="2" type="ordered locus">CFPG_291</name>
</gene>
<dbReference type="AlphaFoldDB" id="B6YQT2"/>
<keyword evidence="1" id="KW-0472">Membrane</keyword>
<proteinExistence type="predicted"/>
<feature type="transmembrane region" description="Helical" evidence="1">
    <location>
        <begin position="104"/>
        <end position="124"/>
    </location>
</feature>
<accession>B6YQT2</accession>
<keyword evidence="1" id="KW-0812">Transmembrane</keyword>
<reference evidence="3" key="1">
    <citation type="journal article" date="2008" name="Science">
        <title>Genome of an endosymbiont coupling N2 fixation to cellulolysis within RT protist cells in termite gut.</title>
        <authorList>
            <person name="Hongoh Y."/>
            <person name="Sharma V.K."/>
            <person name="Prakash T."/>
            <person name="Noda S."/>
            <person name="Toh H."/>
            <person name="Taylor T.D."/>
            <person name="Kudo T."/>
            <person name="Sakaki Y."/>
            <person name="Toyoda A."/>
            <person name="Hattori M."/>
            <person name="Ohkuma M."/>
        </authorList>
    </citation>
    <scope>NUCLEOTIDE SEQUENCE [LARGE SCALE GENOMIC DNA]</scope>
</reference>
<dbReference type="PANTHER" id="PTHR21015">
    <property type="entry name" value="UDP-N-ACETYLGLUCOSAMINE--N-ACETYLMURAMYL-(PENTAPEPTIDE) PYROPHOSPHORYL-UNDECAPRENOL N-ACETYLGLUCOSAMINE TRANSFERASE 1"/>
    <property type="match status" value="1"/>
</dbReference>
<dbReference type="Proteomes" id="UP000000723">
    <property type="component" value="Chromosome"/>
</dbReference>
<dbReference type="HOGENOM" id="CLU_048991_1_0_10"/>